<protein>
    <submittedName>
        <fullName evidence="1">Uncharacterized protein</fullName>
    </submittedName>
</protein>
<evidence type="ECO:0000313" key="1">
    <source>
        <dbReference type="EMBL" id="CAI8048074.1"/>
    </source>
</evidence>
<dbReference type="EMBL" id="CASHTH010003698">
    <property type="protein sequence ID" value="CAI8048074.1"/>
    <property type="molecule type" value="Genomic_DNA"/>
</dbReference>
<reference evidence="1" key="1">
    <citation type="submission" date="2023-03" db="EMBL/GenBank/DDBJ databases">
        <authorList>
            <person name="Steffen K."/>
            <person name="Cardenas P."/>
        </authorList>
    </citation>
    <scope>NUCLEOTIDE SEQUENCE</scope>
</reference>
<evidence type="ECO:0000313" key="2">
    <source>
        <dbReference type="Proteomes" id="UP001174909"/>
    </source>
</evidence>
<organism evidence="1 2">
    <name type="scientific">Geodia barretti</name>
    <name type="common">Barrett's horny sponge</name>
    <dbReference type="NCBI Taxonomy" id="519541"/>
    <lineage>
        <taxon>Eukaryota</taxon>
        <taxon>Metazoa</taxon>
        <taxon>Porifera</taxon>
        <taxon>Demospongiae</taxon>
        <taxon>Heteroscleromorpha</taxon>
        <taxon>Tetractinellida</taxon>
        <taxon>Astrophorina</taxon>
        <taxon>Geodiidae</taxon>
        <taxon>Geodia</taxon>
    </lineage>
</organism>
<proteinExistence type="predicted"/>
<name>A0AA35THG5_GEOBA</name>
<comment type="caution">
    <text evidence="1">The sequence shown here is derived from an EMBL/GenBank/DDBJ whole genome shotgun (WGS) entry which is preliminary data.</text>
</comment>
<gene>
    <name evidence="1" type="ORF">GBAR_LOCUS26554</name>
</gene>
<accession>A0AA35THG5</accession>
<dbReference type="AlphaFoldDB" id="A0AA35THG5"/>
<keyword evidence="2" id="KW-1185">Reference proteome</keyword>
<dbReference type="Proteomes" id="UP001174909">
    <property type="component" value="Unassembled WGS sequence"/>
</dbReference>
<sequence length="31" mass="3151">MALFGVTVTRVIGPGAPLGAVESNTNHISLQ</sequence>